<sequence>MLISLYSYRCTKIAQWNIYVCVIYSLLSFQRQHFTSGNLLYCLWESIFGLLLQSFHKMAHIWSSGALCCYLDLSHGHTLDASVPKNIQLNIFPFVTLMP</sequence>
<gene>
    <name evidence="1" type="ORF">XELAEV_18041720mg</name>
</gene>
<organism evidence="1 2">
    <name type="scientific">Xenopus laevis</name>
    <name type="common">African clawed frog</name>
    <dbReference type="NCBI Taxonomy" id="8355"/>
    <lineage>
        <taxon>Eukaryota</taxon>
        <taxon>Metazoa</taxon>
        <taxon>Chordata</taxon>
        <taxon>Craniata</taxon>
        <taxon>Vertebrata</taxon>
        <taxon>Euteleostomi</taxon>
        <taxon>Amphibia</taxon>
        <taxon>Batrachia</taxon>
        <taxon>Anura</taxon>
        <taxon>Pipoidea</taxon>
        <taxon>Pipidae</taxon>
        <taxon>Xenopodinae</taxon>
        <taxon>Xenopus</taxon>
        <taxon>Xenopus</taxon>
    </lineage>
</organism>
<dbReference type="EMBL" id="CM004481">
    <property type="protein sequence ID" value="OCT65479.1"/>
    <property type="molecule type" value="Genomic_DNA"/>
</dbReference>
<proteinExistence type="predicted"/>
<protein>
    <submittedName>
        <fullName evidence="1">Uncharacterized protein</fullName>
    </submittedName>
</protein>
<dbReference type="AlphaFoldDB" id="A0A974H5D5"/>
<evidence type="ECO:0000313" key="2">
    <source>
        <dbReference type="Proteomes" id="UP000694892"/>
    </source>
</evidence>
<dbReference type="Proteomes" id="UP000694892">
    <property type="component" value="Chromosome 8S"/>
</dbReference>
<accession>A0A974H5D5</accession>
<evidence type="ECO:0000313" key="1">
    <source>
        <dbReference type="EMBL" id="OCT65479.1"/>
    </source>
</evidence>
<name>A0A974H5D5_XENLA</name>
<reference evidence="2" key="1">
    <citation type="journal article" date="2016" name="Nature">
        <title>Genome evolution in the allotetraploid frog Xenopus laevis.</title>
        <authorList>
            <person name="Session A.M."/>
            <person name="Uno Y."/>
            <person name="Kwon T."/>
            <person name="Chapman J.A."/>
            <person name="Toyoda A."/>
            <person name="Takahashi S."/>
            <person name="Fukui A."/>
            <person name="Hikosaka A."/>
            <person name="Suzuki A."/>
            <person name="Kondo M."/>
            <person name="van Heeringen S.J."/>
            <person name="Quigley I."/>
            <person name="Heinz S."/>
            <person name="Ogino H."/>
            <person name="Ochi H."/>
            <person name="Hellsten U."/>
            <person name="Lyons J.B."/>
            <person name="Simakov O."/>
            <person name="Putnam N."/>
            <person name="Stites J."/>
            <person name="Kuroki Y."/>
            <person name="Tanaka T."/>
            <person name="Michiue T."/>
            <person name="Watanabe M."/>
            <person name="Bogdanovic O."/>
            <person name="Lister R."/>
            <person name="Georgiou G."/>
            <person name="Paranjpe S.S."/>
            <person name="van Kruijsbergen I."/>
            <person name="Shu S."/>
            <person name="Carlson J."/>
            <person name="Kinoshita T."/>
            <person name="Ohta Y."/>
            <person name="Mawaribuchi S."/>
            <person name="Jenkins J."/>
            <person name="Grimwood J."/>
            <person name="Schmutz J."/>
            <person name="Mitros T."/>
            <person name="Mozaffari S.V."/>
            <person name="Suzuki Y."/>
            <person name="Haramoto Y."/>
            <person name="Yamamoto T.S."/>
            <person name="Takagi C."/>
            <person name="Heald R."/>
            <person name="Miller K."/>
            <person name="Haudenschild C."/>
            <person name="Kitzman J."/>
            <person name="Nakayama T."/>
            <person name="Izutsu Y."/>
            <person name="Robert J."/>
            <person name="Fortriede J."/>
            <person name="Burns K."/>
            <person name="Lotay V."/>
            <person name="Karimi K."/>
            <person name="Yasuoka Y."/>
            <person name="Dichmann D.S."/>
            <person name="Flajnik M.F."/>
            <person name="Houston D.W."/>
            <person name="Shendure J."/>
            <person name="DuPasquier L."/>
            <person name="Vize P.D."/>
            <person name="Zorn A.M."/>
            <person name="Ito M."/>
            <person name="Marcotte E.M."/>
            <person name="Wallingford J.B."/>
            <person name="Ito Y."/>
            <person name="Asashima M."/>
            <person name="Ueno N."/>
            <person name="Matsuda Y."/>
            <person name="Veenstra G.J."/>
            <person name="Fujiyama A."/>
            <person name="Harland R.M."/>
            <person name="Taira M."/>
            <person name="Rokhsar D.S."/>
        </authorList>
    </citation>
    <scope>NUCLEOTIDE SEQUENCE [LARGE SCALE GENOMIC DNA]</scope>
    <source>
        <strain evidence="2">J</strain>
    </source>
</reference>